<dbReference type="SUPFAM" id="SSF81383">
    <property type="entry name" value="F-box domain"/>
    <property type="match status" value="1"/>
</dbReference>
<dbReference type="PANTHER" id="PTHR31215">
    <property type="entry name" value="OS05G0510400 PROTEIN-RELATED"/>
    <property type="match status" value="1"/>
</dbReference>
<name>A0A068UJI8_COFCA</name>
<dbReference type="AlphaFoldDB" id="A0A068UJI8"/>
<dbReference type="InterPro" id="IPR001810">
    <property type="entry name" value="F-box_dom"/>
</dbReference>
<sequence length="354" mass="40224">MMASSTLHDVEGDLFDRLPDPIVHSIFNKVQDAKTLCLSMSVCKRFYAIVPEVDAIFLSMKKENQQNPIKKNSKELKKSFKNVVGKVLAKPFKFLSQLLKLKSGSCHHGDDDYSYHMPDEVLKPFKDMRSLELVLPRSSGEIGSNLLRWKAEFGSQLQSCLFLGGTETMKIDESSELCSCGDDSLARIGDEELKLRIVWTISCLIAASTRHNLFQRTLMEHQTLHNLIIRDESNQGTFRMNREQIKEFVKCMDHSGSGEVVDKETLMERTKLPPLRMKMWYVPELKLPASGFVMKGATLAVMKPIKEGNKEVERGADWVVNAFDGEGEEGKVFGEAVRKLLKMKRSYTLEMNSF</sequence>
<reference evidence="3" key="1">
    <citation type="journal article" date="2014" name="Science">
        <title>The coffee genome provides insight into the convergent evolution of caffeine biosynthesis.</title>
        <authorList>
            <person name="Denoeud F."/>
            <person name="Carretero-Paulet L."/>
            <person name="Dereeper A."/>
            <person name="Droc G."/>
            <person name="Guyot R."/>
            <person name="Pietrella M."/>
            <person name="Zheng C."/>
            <person name="Alberti A."/>
            <person name="Anthony F."/>
            <person name="Aprea G."/>
            <person name="Aury J.M."/>
            <person name="Bento P."/>
            <person name="Bernard M."/>
            <person name="Bocs S."/>
            <person name="Campa C."/>
            <person name="Cenci A."/>
            <person name="Combes M.C."/>
            <person name="Crouzillat D."/>
            <person name="Da Silva C."/>
            <person name="Daddiego L."/>
            <person name="De Bellis F."/>
            <person name="Dussert S."/>
            <person name="Garsmeur O."/>
            <person name="Gayraud T."/>
            <person name="Guignon V."/>
            <person name="Jahn K."/>
            <person name="Jamilloux V."/>
            <person name="Joet T."/>
            <person name="Labadie K."/>
            <person name="Lan T."/>
            <person name="Leclercq J."/>
            <person name="Lepelley M."/>
            <person name="Leroy T."/>
            <person name="Li L.T."/>
            <person name="Librado P."/>
            <person name="Lopez L."/>
            <person name="Munoz A."/>
            <person name="Noel B."/>
            <person name="Pallavicini A."/>
            <person name="Perrotta G."/>
            <person name="Poncet V."/>
            <person name="Pot D."/>
            <person name="Priyono X."/>
            <person name="Rigoreau M."/>
            <person name="Rouard M."/>
            <person name="Rozas J."/>
            <person name="Tranchant-Dubreuil C."/>
            <person name="VanBuren R."/>
            <person name="Zhang Q."/>
            <person name="Andrade A.C."/>
            <person name="Argout X."/>
            <person name="Bertrand B."/>
            <person name="de Kochko A."/>
            <person name="Graziosi G."/>
            <person name="Henry R.J."/>
            <person name="Jayarama X."/>
            <person name="Ming R."/>
            <person name="Nagai C."/>
            <person name="Rounsley S."/>
            <person name="Sankoff D."/>
            <person name="Giuliano G."/>
            <person name="Albert V.A."/>
            <person name="Wincker P."/>
            <person name="Lashermes P."/>
        </authorList>
    </citation>
    <scope>NUCLEOTIDE SEQUENCE [LARGE SCALE GENOMIC DNA]</scope>
    <source>
        <strain evidence="3">cv. DH200-94</strain>
    </source>
</reference>
<dbReference type="OMA" id="YKTHEED"/>
<dbReference type="STRING" id="49390.A0A068UJI8"/>
<organism evidence="2 3">
    <name type="scientific">Coffea canephora</name>
    <name type="common">Robusta coffee</name>
    <dbReference type="NCBI Taxonomy" id="49390"/>
    <lineage>
        <taxon>Eukaryota</taxon>
        <taxon>Viridiplantae</taxon>
        <taxon>Streptophyta</taxon>
        <taxon>Embryophyta</taxon>
        <taxon>Tracheophyta</taxon>
        <taxon>Spermatophyta</taxon>
        <taxon>Magnoliopsida</taxon>
        <taxon>eudicotyledons</taxon>
        <taxon>Gunneridae</taxon>
        <taxon>Pentapetalae</taxon>
        <taxon>asterids</taxon>
        <taxon>lamiids</taxon>
        <taxon>Gentianales</taxon>
        <taxon>Rubiaceae</taxon>
        <taxon>Ixoroideae</taxon>
        <taxon>Gardenieae complex</taxon>
        <taxon>Bertiereae - Coffeeae clade</taxon>
        <taxon>Coffeeae</taxon>
        <taxon>Coffea</taxon>
    </lineage>
</organism>
<dbReference type="InterPro" id="IPR036047">
    <property type="entry name" value="F-box-like_dom_sf"/>
</dbReference>
<keyword evidence="3" id="KW-1185">Reference proteome</keyword>
<dbReference type="CDD" id="cd09917">
    <property type="entry name" value="F-box_SF"/>
    <property type="match status" value="1"/>
</dbReference>
<evidence type="ECO:0000259" key="1">
    <source>
        <dbReference type="Pfam" id="PF12937"/>
    </source>
</evidence>
<dbReference type="PhylomeDB" id="A0A068UJI8"/>
<dbReference type="InterPro" id="IPR044809">
    <property type="entry name" value="AUF1-like"/>
</dbReference>
<dbReference type="Gramene" id="CDP08472">
    <property type="protein sequence ID" value="CDP08472"/>
    <property type="gene ID" value="GSCOC_T00027384001"/>
</dbReference>
<dbReference type="OrthoDB" id="812961at2759"/>
<proteinExistence type="predicted"/>
<evidence type="ECO:0000313" key="2">
    <source>
        <dbReference type="EMBL" id="CDP08472.1"/>
    </source>
</evidence>
<evidence type="ECO:0000313" key="3">
    <source>
        <dbReference type="Proteomes" id="UP000295252"/>
    </source>
</evidence>
<dbReference type="InParanoid" id="A0A068UJI8"/>
<gene>
    <name evidence="2" type="ORF">GSCOC_T00027384001</name>
</gene>
<dbReference type="EMBL" id="HG739117">
    <property type="protein sequence ID" value="CDP08472.1"/>
    <property type="molecule type" value="Genomic_DNA"/>
</dbReference>
<dbReference type="Proteomes" id="UP000295252">
    <property type="component" value="Chromosome I"/>
</dbReference>
<accession>A0A068UJI8</accession>
<protein>
    <recommendedName>
        <fullName evidence="1">F-box domain-containing protein</fullName>
    </recommendedName>
</protein>
<dbReference type="Pfam" id="PF12937">
    <property type="entry name" value="F-box-like"/>
    <property type="match status" value="1"/>
</dbReference>
<feature type="domain" description="F-box" evidence="1">
    <location>
        <begin position="15"/>
        <end position="50"/>
    </location>
</feature>